<comment type="caution">
    <text evidence="2">The sequence shown here is derived from an EMBL/GenBank/DDBJ whole genome shotgun (WGS) entry which is preliminary data.</text>
</comment>
<dbReference type="RefSeq" id="WP_304600702.1">
    <property type="nucleotide sequence ID" value="NZ_JAUQYP010000001.1"/>
</dbReference>
<evidence type="ECO:0000259" key="1">
    <source>
        <dbReference type="Pfam" id="PF20247"/>
    </source>
</evidence>
<reference evidence="2 3" key="1">
    <citation type="submission" date="2023-07" db="EMBL/GenBank/DDBJ databases">
        <title>Description of novel actinomycetes strains, isolated from tidal flat sediment.</title>
        <authorList>
            <person name="Lu C."/>
        </authorList>
    </citation>
    <scope>NUCLEOTIDE SEQUENCE [LARGE SCALE GENOMIC DNA]</scope>
    <source>
        <strain evidence="2 3">SYSU T00b441</strain>
    </source>
</reference>
<gene>
    <name evidence="2" type="ORF">Q6348_07630</name>
</gene>
<sequence>MAEDDRLAEWIAATTHLIAANYDENHAKATDPARVQQVGHSAETAWKSTLEEWLPPQYEIGTRKYILPEVDTETYDYRETDLIVFRPGYPTTLRGREEVLASGVLAAFSVKLTLDAAGLRDAVGEAARIRRHTAQRLGTPRRELTLPFRFGVLAHSHRFGNKPHAAVTRTLAEADQLSSSHPRESLDLVAVADLGVWSKLTGAYHPVFDAASRTFAREWYVSTTFVEHATRHSPEAPDGWPPKNELDPIVVFLGALYQHLAIEDEFAEPFSSGLIAAGKTGPGSGPSRQWAPKDVFHESTLTDLPRKFVNGRGDREWAMAF</sequence>
<protein>
    <recommendedName>
        <fullName evidence="1">DUF6602 domain-containing protein</fullName>
    </recommendedName>
</protein>
<dbReference type="Proteomes" id="UP001232536">
    <property type="component" value="Unassembled WGS sequence"/>
</dbReference>
<accession>A0ABT9DDK1</accession>
<proteinExistence type="predicted"/>
<dbReference type="EMBL" id="JAUQYP010000001">
    <property type="protein sequence ID" value="MDO8107067.1"/>
    <property type="molecule type" value="Genomic_DNA"/>
</dbReference>
<evidence type="ECO:0000313" key="2">
    <source>
        <dbReference type="EMBL" id="MDO8107067.1"/>
    </source>
</evidence>
<dbReference type="Pfam" id="PF20247">
    <property type="entry name" value="DUF6602"/>
    <property type="match status" value="1"/>
</dbReference>
<organism evidence="2 3">
    <name type="scientific">Actinotalea lenta</name>
    <dbReference type="NCBI Taxonomy" id="3064654"/>
    <lineage>
        <taxon>Bacteria</taxon>
        <taxon>Bacillati</taxon>
        <taxon>Actinomycetota</taxon>
        <taxon>Actinomycetes</taxon>
        <taxon>Micrococcales</taxon>
        <taxon>Cellulomonadaceae</taxon>
        <taxon>Actinotalea</taxon>
    </lineage>
</organism>
<feature type="domain" description="DUF6602" evidence="1">
    <location>
        <begin position="33"/>
        <end position="131"/>
    </location>
</feature>
<keyword evidence="3" id="KW-1185">Reference proteome</keyword>
<dbReference type="InterPro" id="IPR046537">
    <property type="entry name" value="DUF6602"/>
</dbReference>
<name>A0ABT9DDK1_9CELL</name>
<evidence type="ECO:0000313" key="3">
    <source>
        <dbReference type="Proteomes" id="UP001232536"/>
    </source>
</evidence>